<evidence type="ECO:0000256" key="4">
    <source>
        <dbReference type="ARBA" id="ARBA00023317"/>
    </source>
</evidence>
<dbReference type="Gene3D" id="3.40.1410.10">
    <property type="entry name" value="Chorismate lyase-like"/>
    <property type="match status" value="1"/>
</dbReference>
<name>A0A139BRF8_9PROT</name>
<dbReference type="EMBL" id="LSLI01000067">
    <property type="protein sequence ID" value="KXS31590.1"/>
    <property type="molecule type" value="Genomic_DNA"/>
</dbReference>
<evidence type="ECO:0000313" key="6">
    <source>
        <dbReference type="EMBL" id="KXS31590.1"/>
    </source>
</evidence>
<comment type="catalytic activity">
    <reaction evidence="5">
        <text>chorismate = 4-hydroxybenzoate + pyruvate</text>
        <dbReference type="Rhea" id="RHEA:16505"/>
        <dbReference type="ChEBI" id="CHEBI:15361"/>
        <dbReference type="ChEBI" id="CHEBI:17879"/>
        <dbReference type="ChEBI" id="CHEBI:29748"/>
        <dbReference type="EC" id="4.1.3.40"/>
    </reaction>
</comment>
<dbReference type="HAMAP" id="MF_01632">
    <property type="entry name" value="UbiC"/>
    <property type="match status" value="1"/>
</dbReference>
<evidence type="ECO:0000313" key="7">
    <source>
        <dbReference type="Proteomes" id="UP000070578"/>
    </source>
</evidence>
<evidence type="ECO:0000256" key="1">
    <source>
        <dbReference type="ARBA" id="ARBA00022490"/>
    </source>
</evidence>
<keyword evidence="1 5" id="KW-0963">Cytoplasm</keyword>
<dbReference type="PATRIC" id="fig|1796491.3.peg.2501"/>
<dbReference type="Proteomes" id="UP000070578">
    <property type="component" value="Unassembled WGS sequence"/>
</dbReference>
<dbReference type="PANTHER" id="PTHR38683:SF1">
    <property type="entry name" value="CHORISMATE PYRUVATE-LYASE"/>
    <property type="match status" value="1"/>
</dbReference>
<dbReference type="UniPathway" id="UPA00232"/>
<dbReference type="GO" id="GO:0042866">
    <property type="term" value="P:pyruvate biosynthetic process"/>
    <property type="evidence" value="ECO:0007669"/>
    <property type="project" value="UniProtKB-UniRule"/>
</dbReference>
<sequence>MKLPDKFWRGAALGCGAELAPWLRDRGSLTRRIRQRCGHFAVQNMRSGLARIALDESALLGIAPKQLAWSREVFLYADGQPVVFAHSALASRYLRGAWSAVLTLGNKPLGGFLFAHPLVERMPLHFRVLRDSHPLYQRAAGVLEHPPHTLWARRSLFYLREAPLLVTEVFLPGILMLADPV</sequence>
<keyword evidence="2 5" id="KW-0831">Ubiquinone biosynthesis</keyword>
<comment type="pathway">
    <text evidence="5">Cofactor biosynthesis; ubiquinone biosynthesis.</text>
</comment>
<comment type="similarity">
    <text evidence="5">Belongs to the UbiC family.</text>
</comment>
<dbReference type="Pfam" id="PF04345">
    <property type="entry name" value="Chor_lyase"/>
    <property type="match status" value="1"/>
</dbReference>
<feature type="binding site" evidence="5">
    <location>
        <position position="168"/>
    </location>
    <ligand>
        <name>substrate</name>
    </ligand>
</feature>
<dbReference type="GO" id="GO:0006744">
    <property type="term" value="P:ubiquinone biosynthetic process"/>
    <property type="evidence" value="ECO:0007669"/>
    <property type="project" value="UniProtKB-UniRule"/>
</dbReference>
<dbReference type="InterPro" id="IPR007440">
    <property type="entry name" value="Chorismate--pyruvate_lyase"/>
</dbReference>
<reference evidence="6 7" key="1">
    <citation type="submission" date="2016-02" db="EMBL/GenBank/DDBJ databases">
        <authorList>
            <person name="Wen L."/>
            <person name="He K."/>
            <person name="Yang H."/>
        </authorList>
    </citation>
    <scope>NUCLEOTIDE SEQUENCE [LARGE SCALE GENOMIC DNA]</scope>
    <source>
        <strain evidence="6">ShG14-8</strain>
    </source>
</reference>
<accession>A0A139BRF8</accession>
<evidence type="ECO:0000256" key="3">
    <source>
        <dbReference type="ARBA" id="ARBA00023239"/>
    </source>
</evidence>
<dbReference type="EC" id="4.1.3.40" evidence="5"/>
<dbReference type="SUPFAM" id="SSF64288">
    <property type="entry name" value="Chorismate lyase-like"/>
    <property type="match status" value="1"/>
</dbReference>
<dbReference type="PANTHER" id="PTHR38683">
    <property type="entry name" value="CHORISMATE PYRUVATE-LYASE"/>
    <property type="match status" value="1"/>
</dbReference>
<organism evidence="6 7">
    <name type="scientific">Candidatus Gallionella acididurans</name>
    <dbReference type="NCBI Taxonomy" id="1796491"/>
    <lineage>
        <taxon>Bacteria</taxon>
        <taxon>Pseudomonadati</taxon>
        <taxon>Pseudomonadota</taxon>
        <taxon>Betaproteobacteria</taxon>
        <taxon>Nitrosomonadales</taxon>
        <taxon>Gallionellaceae</taxon>
        <taxon>Gallionella</taxon>
    </lineage>
</organism>
<dbReference type="AlphaFoldDB" id="A0A139BRF8"/>
<dbReference type="GO" id="GO:0005829">
    <property type="term" value="C:cytosol"/>
    <property type="evidence" value="ECO:0007669"/>
    <property type="project" value="TreeGrafter"/>
</dbReference>
<proteinExistence type="inferred from homology"/>
<comment type="caution">
    <text evidence="5">Lacks conserved residue(s) required for the propagation of feature annotation.</text>
</comment>
<evidence type="ECO:0000256" key="2">
    <source>
        <dbReference type="ARBA" id="ARBA00022688"/>
    </source>
</evidence>
<comment type="caution">
    <text evidence="6">The sequence shown here is derived from an EMBL/GenBank/DDBJ whole genome shotgun (WGS) entry which is preliminary data.</text>
</comment>
<dbReference type="GO" id="GO:0008813">
    <property type="term" value="F:chorismate lyase activity"/>
    <property type="evidence" value="ECO:0007669"/>
    <property type="project" value="UniProtKB-UniRule"/>
</dbReference>
<keyword evidence="4 5" id="KW-0670">Pyruvate</keyword>
<reference evidence="6 7" key="2">
    <citation type="submission" date="2016-03" db="EMBL/GenBank/DDBJ databases">
        <title>New uncultured bacterium of the family Gallionellaceae from acid mine drainage: description and reconstruction of genome based on metagenomic analysis of microbial community.</title>
        <authorList>
            <person name="Kadnikov V."/>
            <person name="Ivasenko D."/>
            <person name="Beletsky A."/>
            <person name="Mardanov A."/>
            <person name="Danilova E."/>
            <person name="Pimenov N."/>
            <person name="Karnachuk O."/>
            <person name="Ravin N."/>
        </authorList>
    </citation>
    <scope>NUCLEOTIDE SEQUENCE [LARGE SCALE GENOMIC DNA]</scope>
    <source>
        <strain evidence="6">ShG14-8</strain>
    </source>
</reference>
<comment type="function">
    <text evidence="5">Removes the pyruvyl group from chorismate, with concomitant aromatization of the ring, to provide 4-hydroxybenzoate (4HB) for the ubiquinone pathway.</text>
</comment>
<feature type="binding site" evidence="5">
    <location>
        <position position="109"/>
    </location>
    <ligand>
        <name>substrate</name>
    </ligand>
</feature>
<gene>
    <name evidence="5" type="primary">ubiC</name>
    <name evidence="6" type="ORF">AWT59_2287</name>
</gene>
<comment type="subcellular location">
    <subcellularLocation>
        <location evidence="5">Cytoplasm</location>
    </subcellularLocation>
</comment>
<protein>
    <recommendedName>
        <fullName evidence="5">Probable chorismate pyruvate-lyase</fullName>
        <shortName evidence="5">CL</shortName>
        <shortName evidence="5">CPL</shortName>
        <ecNumber evidence="5">4.1.3.40</ecNumber>
    </recommendedName>
</protein>
<keyword evidence="3 5" id="KW-0456">Lyase</keyword>
<evidence type="ECO:0000256" key="5">
    <source>
        <dbReference type="HAMAP-Rule" id="MF_01632"/>
    </source>
</evidence>
<dbReference type="InterPro" id="IPR028978">
    <property type="entry name" value="Chorismate_lyase_/UTRA_dom_sf"/>
</dbReference>
<feature type="binding site" evidence="5">
    <location>
        <position position="71"/>
    </location>
    <ligand>
        <name>substrate</name>
    </ligand>
</feature>